<keyword evidence="2" id="KW-0964">Secreted</keyword>
<dbReference type="GO" id="GO:0005125">
    <property type="term" value="F:cytokine activity"/>
    <property type="evidence" value="ECO:0007669"/>
    <property type="project" value="UniProtKB-ARBA"/>
</dbReference>
<dbReference type="Ensembl" id="ENSOMYT00000128386.1">
    <property type="protein sequence ID" value="ENSOMYP00000132106.1"/>
    <property type="gene ID" value="ENSOMYG00000070161.1"/>
</dbReference>
<keyword evidence="3" id="KW-0732">Signal</keyword>
<evidence type="ECO:0000256" key="2">
    <source>
        <dbReference type="ARBA" id="ARBA00022525"/>
    </source>
</evidence>
<proteinExistence type="inferred from homology"/>
<sequence length="55" mass="6403">MKKLNGTHSFFFFSSECRTHFHRLYHNTRDCSKPACIWLPELNCLSSSPATIVDQ</sequence>
<organism evidence="5 6">
    <name type="scientific">Oncorhynchus mykiss</name>
    <name type="common">Rainbow trout</name>
    <name type="synonym">Salmo gairdneri</name>
    <dbReference type="NCBI Taxonomy" id="8022"/>
    <lineage>
        <taxon>Eukaryota</taxon>
        <taxon>Metazoa</taxon>
        <taxon>Chordata</taxon>
        <taxon>Craniata</taxon>
        <taxon>Vertebrata</taxon>
        <taxon>Euteleostomi</taxon>
        <taxon>Actinopterygii</taxon>
        <taxon>Neopterygii</taxon>
        <taxon>Teleostei</taxon>
        <taxon>Protacanthopterygii</taxon>
        <taxon>Salmoniformes</taxon>
        <taxon>Salmonidae</taxon>
        <taxon>Salmoninae</taxon>
        <taxon>Oncorhynchus</taxon>
    </lineage>
</organism>
<dbReference type="GO" id="GO:0030298">
    <property type="term" value="F:receptor signaling protein tyrosine kinase activator activity"/>
    <property type="evidence" value="ECO:0007669"/>
    <property type="project" value="InterPro"/>
</dbReference>
<dbReference type="GeneTree" id="ENSGT00940000168181"/>
<evidence type="ECO:0000256" key="1">
    <source>
        <dbReference type="ARBA" id="ARBA00004613"/>
    </source>
</evidence>
<dbReference type="Proteomes" id="UP000694395">
    <property type="component" value="Chromosome 5"/>
</dbReference>
<comment type="similarity">
    <text evidence="4">Belongs to the ALKAL family.</text>
</comment>
<evidence type="ECO:0000313" key="5">
    <source>
        <dbReference type="Ensembl" id="ENSOMYP00000132106.1"/>
    </source>
</evidence>
<evidence type="ECO:0000256" key="3">
    <source>
        <dbReference type="ARBA" id="ARBA00022729"/>
    </source>
</evidence>
<keyword evidence="6" id="KW-1185">Reference proteome</keyword>
<reference evidence="5" key="2">
    <citation type="submission" date="2025-08" db="UniProtKB">
        <authorList>
            <consortium name="Ensembl"/>
        </authorList>
    </citation>
    <scope>IDENTIFICATION</scope>
</reference>
<dbReference type="Pfam" id="PF15129">
    <property type="entry name" value="ALKL1_2"/>
    <property type="match status" value="1"/>
</dbReference>
<protein>
    <submittedName>
        <fullName evidence="5">Uncharacterized protein</fullName>
    </submittedName>
</protein>
<reference evidence="5" key="1">
    <citation type="submission" date="2020-07" db="EMBL/GenBank/DDBJ databases">
        <title>A long reads based de novo assembly of the rainbow trout Arlee double haploid line genome.</title>
        <authorList>
            <person name="Gao G."/>
            <person name="Palti Y."/>
        </authorList>
    </citation>
    <scope>NUCLEOTIDE SEQUENCE [LARGE SCALE GENOMIC DNA]</scope>
</reference>
<dbReference type="GO" id="GO:0030971">
    <property type="term" value="F:receptor tyrosine kinase binding"/>
    <property type="evidence" value="ECO:0007669"/>
    <property type="project" value="InterPro"/>
</dbReference>
<evidence type="ECO:0000256" key="4">
    <source>
        <dbReference type="ARBA" id="ARBA00033741"/>
    </source>
</evidence>
<dbReference type="GO" id="GO:0005576">
    <property type="term" value="C:extracellular region"/>
    <property type="evidence" value="ECO:0007669"/>
    <property type="project" value="UniProtKB-SubCell"/>
</dbReference>
<evidence type="ECO:0000313" key="6">
    <source>
        <dbReference type="Proteomes" id="UP000694395"/>
    </source>
</evidence>
<comment type="subcellular location">
    <subcellularLocation>
        <location evidence="1">Secreted</location>
    </subcellularLocation>
</comment>
<reference evidence="5" key="3">
    <citation type="submission" date="2025-09" db="UniProtKB">
        <authorList>
            <consortium name="Ensembl"/>
        </authorList>
    </citation>
    <scope>IDENTIFICATION</scope>
</reference>
<name>A0A8K9XFX6_ONCMY</name>
<dbReference type="InterPro" id="IPR029364">
    <property type="entry name" value="ALKL1/2"/>
</dbReference>
<accession>A0A8K9XFX6</accession>
<dbReference type="AlphaFoldDB" id="A0A8K9XFX6"/>